<gene>
    <name evidence="1" type="ORF">AB8S09_01900</name>
</gene>
<keyword evidence="2" id="KW-1185">Reference proteome</keyword>
<sequence>MKEKLPEVCSFEFKKLFENEENDVKISRLLVQSEIRDEKYLSNAAGLERMILKYC</sequence>
<dbReference type="RefSeq" id="WP_369868368.1">
    <property type="nucleotide sequence ID" value="NZ_JBGFFE010000001.1"/>
</dbReference>
<evidence type="ECO:0000313" key="2">
    <source>
        <dbReference type="Proteomes" id="UP001565220"/>
    </source>
</evidence>
<organism evidence="1 2">
    <name type="scientific">Clostridium lapidicellarium</name>
    <dbReference type="NCBI Taxonomy" id="3240931"/>
    <lineage>
        <taxon>Bacteria</taxon>
        <taxon>Bacillati</taxon>
        <taxon>Bacillota</taxon>
        <taxon>Clostridia</taxon>
        <taxon>Eubacteriales</taxon>
        <taxon>Clostridiaceae</taxon>
        <taxon>Clostridium</taxon>
    </lineage>
</organism>
<name>A0ABV4DT20_9CLOT</name>
<protein>
    <submittedName>
        <fullName evidence="1">Uncharacterized protein</fullName>
    </submittedName>
</protein>
<reference evidence="1 2" key="1">
    <citation type="submission" date="2024-08" db="EMBL/GenBank/DDBJ databases">
        <title>Clostridium lapicellarii sp. nov., and Clostridium renhuaiense sp. nov., two species isolated from the mud in a fermentation cellar used for producing sauce-flavour Chinese liquors.</title>
        <authorList>
            <person name="Yang F."/>
            <person name="Wang H."/>
            <person name="Chen L.Q."/>
            <person name="Zhou N."/>
            <person name="Lu J.J."/>
            <person name="Pu X.X."/>
            <person name="Wan B."/>
            <person name="Wang L."/>
            <person name="Liu S.J."/>
        </authorList>
    </citation>
    <scope>NUCLEOTIDE SEQUENCE [LARGE SCALE GENOMIC DNA]</scope>
    <source>
        <strain evidence="1 2">MT-113</strain>
    </source>
</reference>
<proteinExistence type="predicted"/>
<accession>A0ABV4DT20</accession>
<dbReference type="Proteomes" id="UP001565220">
    <property type="component" value="Unassembled WGS sequence"/>
</dbReference>
<comment type="caution">
    <text evidence="1">The sequence shown here is derived from an EMBL/GenBank/DDBJ whole genome shotgun (WGS) entry which is preliminary data.</text>
</comment>
<dbReference type="EMBL" id="JBGFFE010000001">
    <property type="protein sequence ID" value="MEY8762405.1"/>
    <property type="molecule type" value="Genomic_DNA"/>
</dbReference>
<evidence type="ECO:0000313" key="1">
    <source>
        <dbReference type="EMBL" id="MEY8762405.1"/>
    </source>
</evidence>